<gene>
    <name evidence="1" type="ORF">rCG_62917</name>
</gene>
<accession>A6KPV1</accession>
<sequence>MFSGRFKQISIHPKMKEMSHPRLAWQRYNFIMVTTEAHVAPRKLHHQKLTPA</sequence>
<protein>
    <submittedName>
        <fullName evidence="1">RCG62917</fullName>
    </submittedName>
</protein>
<dbReference type="EMBL" id="CH474083">
    <property type="protein sequence ID" value="EDL76694.1"/>
    <property type="molecule type" value="Genomic_DNA"/>
</dbReference>
<dbReference type="AlphaFoldDB" id="A6KPV1"/>
<evidence type="ECO:0000313" key="1">
    <source>
        <dbReference type="EMBL" id="EDL76694.1"/>
    </source>
</evidence>
<name>A6KPV1_RAT</name>
<evidence type="ECO:0000313" key="2">
    <source>
        <dbReference type="Proteomes" id="UP000234681"/>
    </source>
</evidence>
<reference evidence="2" key="1">
    <citation type="submission" date="2005-09" db="EMBL/GenBank/DDBJ databases">
        <authorList>
            <person name="Mural R.J."/>
            <person name="Li P.W."/>
            <person name="Adams M.D."/>
            <person name="Amanatides P.G."/>
            <person name="Baden-Tillson H."/>
            <person name="Barnstead M."/>
            <person name="Chin S.H."/>
            <person name="Dew I."/>
            <person name="Evans C.A."/>
            <person name="Ferriera S."/>
            <person name="Flanigan M."/>
            <person name="Fosler C."/>
            <person name="Glodek A."/>
            <person name="Gu Z."/>
            <person name="Holt R.A."/>
            <person name="Jennings D."/>
            <person name="Kraft C.L."/>
            <person name="Lu F."/>
            <person name="Nguyen T."/>
            <person name="Nusskern D.R."/>
            <person name="Pfannkoch C.M."/>
            <person name="Sitter C."/>
            <person name="Sutton G.G."/>
            <person name="Venter J.C."/>
            <person name="Wang Z."/>
            <person name="Woodage T."/>
            <person name="Zheng X.H."/>
            <person name="Zhong F."/>
        </authorList>
    </citation>
    <scope>NUCLEOTIDE SEQUENCE [LARGE SCALE GENOMIC DNA]</scope>
    <source>
        <strain>BN</strain>
        <strain evidence="2">Sprague-Dawley</strain>
    </source>
</reference>
<organism evidence="1 2">
    <name type="scientific">Rattus norvegicus</name>
    <name type="common">Rat</name>
    <dbReference type="NCBI Taxonomy" id="10116"/>
    <lineage>
        <taxon>Eukaryota</taxon>
        <taxon>Metazoa</taxon>
        <taxon>Chordata</taxon>
        <taxon>Craniata</taxon>
        <taxon>Vertebrata</taxon>
        <taxon>Euteleostomi</taxon>
        <taxon>Mammalia</taxon>
        <taxon>Eutheria</taxon>
        <taxon>Euarchontoglires</taxon>
        <taxon>Glires</taxon>
        <taxon>Rodentia</taxon>
        <taxon>Myomorpha</taxon>
        <taxon>Muroidea</taxon>
        <taxon>Muridae</taxon>
        <taxon>Murinae</taxon>
        <taxon>Rattus</taxon>
    </lineage>
</organism>
<dbReference type="Proteomes" id="UP000234681">
    <property type="component" value="Chromosome 11"/>
</dbReference>
<proteinExistence type="predicted"/>